<evidence type="ECO:0000256" key="5">
    <source>
        <dbReference type="ARBA" id="ARBA00023136"/>
    </source>
</evidence>
<feature type="transmembrane region" description="Helical" evidence="6">
    <location>
        <begin position="350"/>
        <end position="370"/>
    </location>
</feature>
<feature type="transmembrane region" description="Helical" evidence="6">
    <location>
        <begin position="55"/>
        <end position="76"/>
    </location>
</feature>
<feature type="transmembrane region" description="Helical" evidence="6">
    <location>
        <begin position="141"/>
        <end position="159"/>
    </location>
</feature>
<feature type="transmembrane region" description="Helical" evidence="6">
    <location>
        <begin position="292"/>
        <end position="310"/>
    </location>
</feature>
<feature type="transmembrane region" description="Helical" evidence="6">
    <location>
        <begin position="316"/>
        <end position="338"/>
    </location>
</feature>
<keyword evidence="3 6" id="KW-0812">Transmembrane</keyword>
<dbReference type="Pfam" id="PF07690">
    <property type="entry name" value="MFS_1"/>
    <property type="match status" value="1"/>
</dbReference>
<feature type="transmembrane region" description="Helical" evidence="6">
    <location>
        <begin position="256"/>
        <end position="280"/>
    </location>
</feature>
<reference evidence="8 9" key="1">
    <citation type="journal article" date="2019" name="Int. J. Syst. Evol. Microbiol.">
        <title>The Global Catalogue of Microorganisms (GCM) 10K type strain sequencing project: providing services to taxonomists for standard genome sequencing and annotation.</title>
        <authorList>
            <consortium name="The Broad Institute Genomics Platform"/>
            <consortium name="The Broad Institute Genome Sequencing Center for Infectious Disease"/>
            <person name="Wu L."/>
            <person name="Ma J."/>
        </authorList>
    </citation>
    <scope>NUCLEOTIDE SEQUENCE [LARGE SCALE GENOMIC DNA]</scope>
    <source>
        <strain evidence="8 9">GX26</strain>
    </source>
</reference>
<dbReference type="InterPro" id="IPR036259">
    <property type="entry name" value="MFS_trans_sf"/>
</dbReference>
<evidence type="ECO:0000256" key="2">
    <source>
        <dbReference type="ARBA" id="ARBA00022475"/>
    </source>
</evidence>
<dbReference type="PANTHER" id="PTHR43124">
    <property type="entry name" value="PURINE EFFLUX PUMP PBUE"/>
    <property type="match status" value="1"/>
</dbReference>
<feature type="transmembrane region" description="Helical" evidence="6">
    <location>
        <begin position="376"/>
        <end position="397"/>
    </location>
</feature>
<comment type="caution">
    <text evidence="8">The sequence shown here is derived from an EMBL/GenBank/DDBJ whole genome shotgun (WGS) entry which is preliminary data.</text>
</comment>
<keyword evidence="2" id="KW-1003">Cell membrane</keyword>
<dbReference type="AlphaFoldDB" id="A0ABD5VDM5"/>
<sequence length="404" mass="41203">MSDGSRTNGAVDPRTIGLVGGLFVLSAAAGAYEIAPASVVPLVRDGLGIGPTAAGWLVSVMYLTAVVLSVPVGVALDRFDVRNAVAAAAVGLLVAGVWGWRAATEGAYWSLVASRVLGGVAYVLFWNAGADLVGQAVDADVRATAVSAFTASAPVGFAFGQFGAPLVADAFGWPAIFPFFATVAVIGVTAFLAATTGESFRGAMETPAPTRAEFRNVFANRAVWTLSALSFLAFSLYLFLNTWLPSYLEGELDVSLALAGALTALFPAVGVVARTGGGVLSDRLFDGRRRPVVVLSFAGTAPALVGFVAIADVPAVVAFTVVSGFTIQLALGLLFSYVTEVVPAEVTTTAISTMTSVGLFGAFLAPIVAGELIARYGYQVAFLAALVVALAGLALAVRAPEPGA</sequence>
<evidence type="ECO:0000256" key="1">
    <source>
        <dbReference type="ARBA" id="ARBA00004651"/>
    </source>
</evidence>
<dbReference type="InterPro" id="IPR011701">
    <property type="entry name" value="MFS"/>
</dbReference>
<evidence type="ECO:0000313" key="9">
    <source>
        <dbReference type="Proteomes" id="UP001596395"/>
    </source>
</evidence>
<keyword evidence="5 6" id="KW-0472">Membrane</keyword>
<dbReference type="Gene3D" id="1.20.1250.20">
    <property type="entry name" value="MFS general substrate transporter like domains"/>
    <property type="match status" value="2"/>
</dbReference>
<dbReference type="InterPro" id="IPR050189">
    <property type="entry name" value="MFS_Efflux_Transporters"/>
</dbReference>
<feature type="transmembrane region" description="Helical" evidence="6">
    <location>
        <begin position="16"/>
        <end position="35"/>
    </location>
</feature>
<dbReference type="InterPro" id="IPR020846">
    <property type="entry name" value="MFS_dom"/>
</dbReference>
<evidence type="ECO:0000256" key="3">
    <source>
        <dbReference type="ARBA" id="ARBA00022692"/>
    </source>
</evidence>
<gene>
    <name evidence="8" type="ORF">ACFQGB_08860</name>
</gene>
<feature type="transmembrane region" description="Helical" evidence="6">
    <location>
        <begin position="171"/>
        <end position="194"/>
    </location>
</feature>
<dbReference type="PROSITE" id="PS50850">
    <property type="entry name" value="MFS"/>
    <property type="match status" value="1"/>
</dbReference>
<keyword evidence="9" id="KW-1185">Reference proteome</keyword>
<feature type="domain" description="Major facilitator superfamily (MFS) profile" evidence="7">
    <location>
        <begin position="14"/>
        <end position="403"/>
    </location>
</feature>
<comment type="subcellular location">
    <subcellularLocation>
        <location evidence="1">Cell membrane</location>
        <topology evidence="1">Multi-pass membrane protein</topology>
    </subcellularLocation>
</comment>
<accession>A0ABD5VDM5</accession>
<evidence type="ECO:0000313" key="8">
    <source>
        <dbReference type="EMBL" id="MFC6952973.1"/>
    </source>
</evidence>
<feature type="transmembrane region" description="Helical" evidence="6">
    <location>
        <begin position="107"/>
        <end position="129"/>
    </location>
</feature>
<feature type="transmembrane region" description="Helical" evidence="6">
    <location>
        <begin position="223"/>
        <end position="244"/>
    </location>
</feature>
<dbReference type="Proteomes" id="UP001596395">
    <property type="component" value="Unassembled WGS sequence"/>
</dbReference>
<dbReference type="GO" id="GO:0005886">
    <property type="term" value="C:plasma membrane"/>
    <property type="evidence" value="ECO:0007669"/>
    <property type="project" value="UniProtKB-SubCell"/>
</dbReference>
<dbReference type="RefSeq" id="WP_336349953.1">
    <property type="nucleotide sequence ID" value="NZ_JAZAQL010000002.1"/>
</dbReference>
<keyword evidence="4 6" id="KW-1133">Transmembrane helix</keyword>
<evidence type="ECO:0000256" key="4">
    <source>
        <dbReference type="ARBA" id="ARBA00022989"/>
    </source>
</evidence>
<dbReference type="EMBL" id="JBHSXN010000002">
    <property type="protein sequence ID" value="MFC6952973.1"/>
    <property type="molecule type" value="Genomic_DNA"/>
</dbReference>
<evidence type="ECO:0000256" key="6">
    <source>
        <dbReference type="SAM" id="Phobius"/>
    </source>
</evidence>
<dbReference type="PANTHER" id="PTHR43124:SF3">
    <property type="entry name" value="CHLORAMPHENICOL EFFLUX PUMP RV0191"/>
    <property type="match status" value="1"/>
</dbReference>
<organism evidence="8 9">
    <name type="scientific">Halorubellus litoreus</name>
    <dbReference type="NCBI Taxonomy" id="755308"/>
    <lineage>
        <taxon>Archaea</taxon>
        <taxon>Methanobacteriati</taxon>
        <taxon>Methanobacteriota</taxon>
        <taxon>Stenosarchaea group</taxon>
        <taxon>Halobacteria</taxon>
        <taxon>Halobacteriales</taxon>
        <taxon>Halorubellaceae</taxon>
        <taxon>Halorubellus</taxon>
    </lineage>
</organism>
<name>A0ABD5VDM5_9EURY</name>
<evidence type="ECO:0000259" key="7">
    <source>
        <dbReference type="PROSITE" id="PS50850"/>
    </source>
</evidence>
<protein>
    <submittedName>
        <fullName evidence="8">MFS transporter</fullName>
    </submittedName>
</protein>
<feature type="transmembrane region" description="Helical" evidence="6">
    <location>
        <begin position="83"/>
        <end position="101"/>
    </location>
</feature>
<dbReference type="SUPFAM" id="SSF103473">
    <property type="entry name" value="MFS general substrate transporter"/>
    <property type="match status" value="1"/>
</dbReference>
<proteinExistence type="predicted"/>